<protein>
    <submittedName>
        <fullName evidence="2">Anti-anti-sigma factor</fullName>
    </submittedName>
</protein>
<dbReference type="PANTHER" id="PTHR33495:SF2">
    <property type="entry name" value="ANTI-SIGMA FACTOR ANTAGONIST TM_1081-RELATED"/>
    <property type="match status" value="1"/>
</dbReference>
<dbReference type="InterPro" id="IPR002645">
    <property type="entry name" value="STAS_dom"/>
</dbReference>
<feature type="domain" description="STAS" evidence="1">
    <location>
        <begin position="181"/>
        <end position="272"/>
    </location>
</feature>
<dbReference type="Pfam" id="PF13466">
    <property type="entry name" value="STAS_2"/>
    <property type="match status" value="1"/>
</dbReference>
<dbReference type="SUPFAM" id="SSF52091">
    <property type="entry name" value="SpoIIaa-like"/>
    <property type="match status" value="1"/>
</dbReference>
<reference evidence="2 3" key="1">
    <citation type="submission" date="2019-06" db="EMBL/GenBank/DDBJ databases">
        <title>Sequencing the genomes of 1000 actinobacteria strains.</title>
        <authorList>
            <person name="Klenk H.-P."/>
        </authorList>
    </citation>
    <scope>NUCLEOTIDE SEQUENCE [LARGE SCALE GENOMIC DNA]</scope>
    <source>
        <strain evidence="2 3">DSM 18082</strain>
    </source>
</reference>
<dbReference type="InterPro" id="IPR036513">
    <property type="entry name" value="STAS_dom_sf"/>
</dbReference>
<name>A0A542ZIT2_9MICO</name>
<dbReference type="Proteomes" id="UP000319514">
    <property type="component" value="Unassembled WGS sequence"/>
</dbReference>
<dbReference type="AlphaFoldDB" id="A0A542ZIT2"/>
<comment type="caution">
    <text evidence="2">The sequence shown here is derived from an EMBL/GenBank/DDBJ whole genome shotgun (WGS) entry which is preliminary data.</text>
</comment>
<dbReference type="InterPro" id="IPR025847">
    <property type="entry name" value="MEDS_domain"/>
</dbReference>
<evidence type="ECO:0000313" key="3">
    <source>
        <dbReference type="Proteomes" id="UP000319514"/>
    </source>
</evidence>
<organism evidence="2 3">
    <name type="scientific">Oryzihumus leptocrescens</name>
    <dbReference type="NCBI Taxonomy" id="297536"/>
    <lineage>
        <taxon>Bacteria</taxon>
        <taxon>Bacillati</taxon>
        <taxon>Actinomycetota</taxon>
        <taxon>Actinomycetes</taxon>
        <taxon>Micrococcales</taxon>
        <taxon>Intrasporangiaceae</taxon>
        <taxon>Oryzihumus</taxon>
    </lineage>
</organism>
<dbReference type="CDD" id="cd07043">
    <property type="entry name" value="STAS_anti-anti-sigma_factors"/>
    <property type="match status" value="1"/>
</dbReference>
<dbReference type="EMBL" id="VFOQ01000001">
    <property type="protein sequence ID" value="TQL60257.1"/>
    <property type="molecule type" value="Genomic_DNA"/>
</dbReference>
<dbReference type="GO" id="GO:0043856">
    <property type="term" value="F:anti-sigma factor antagonist activity"/>
    <property type="evidence" value="ECO:0007669"/>
    <property type="project" value="TreeGrafter"/>
</dbReference>
<dbReference type="RefSeq" id="WP_141788179.1">
    <property type="nucleotide sequence ID" value="NZ_BAAAKX010000021.1"/>
</dbReference>
<accession>A0A542ZIT2</accession>
<dbReference type="Gene3D" id="3.30.750.24">
    <property type="entry name" value="STAS domain"/>
    <property type="match status" value="1"/>
</dbReference>
<keyword evidence="3" id="KW-1185">Reference proteome</keyword>
<proteinExistence type="predicted"/>
<sequence>MEPPRWTSPGWDGHLLLLHRTERDRSAALAAWARHGLDRGERVVLIEPAGAAYPDSATTVLRQHGTDPAAFLACGQLQVLAADRDLYSLQGQLDLVEGALRDGFPGVRVTARAEAAEPLVDGQEHADLERAMNGLCHTRPVSALCQYEADLAPMMLHALCGMHADGIVEAQLRCRTTPDGLSLAGDVDVSNHEVLRFALRAATTTESTRDLVVDLTDLGFLDVCGARALLIGTSEHREAGGRLRLLGPNPAVERLLLLLGLDRAPGTILEPR</sequence>
<dbReference type="PROSITE" id="PS50801">
    <property type="entry name" value="STAS"/>
    <property type="match status" value="1"/>
</dbReference>
<dbReference type="InterPro" id="IPR058548">
    <property type="entry name" value="MlaB-like_STAS"/>
</dbReference>
<dbReference type="PANTHER" id="PTHR33495">
    <property type="entry name" value="ANTI-SIGMA FACTOR ANTAGONIST TM_1081-RELATED-RELATED"/>
    <property type="match status" value="1"/>
</dbReference>
<gene>
    <name evidence="2" type="ORF">FB474_1640</name>
</gene>
<evidence type="ECO:0000313" key="2">
    <source>
        <dbReference type="EMBL" id="TQL60257.1"/>
    </source>
</evidence>
<dbReference type="OrthoDB" id="9793697at2"/>
<evidence type="ECO:0000259" key="1">
    <source>
        <dbReference type="PROSITE" id="PS50801"/>
    </source>
</evidence>
<dbReference type="Pfam" id="PF14417">
    <property type="entry name" value="MEDS"/>
    <property type="match status" value="1"/>
</dbReference>